<dbReference type="Proteomes" id="UP000584642">
    <property type="component" value="Unassembled WGS sequence"/>
</dbReference>
<keyword evidence="2" id="KW-1003">Cell membrane</keyword>
<evidence type="ECO:0000256" key="6">
    <source>
        <dbReference type="SAM" id="Phobius"/>
    </source>
</evidence>
<dbReference type="EMBL" id="JABFDB010000006">
    <property type="protein sequence ID" value="NYZ20385.1"/>
    <property type="molecule type" value="Genomic_DNA"/>
</dbReference>
<dbReference type="InterPro" id="IPR003838">
    <property type="entry name" value="ABC3_permease_C"/>
</dbReference>
<evidence type="ECO:0000256" key="2">
    <source>
        <dbReference type="ARBA" id="ARBA00022475"/>
    </source>
</evidence>
<feature type="transmembrane region" description="Helical" evidence="6">
    <location>
        <begin position="20"/>
        <end position="39"/>
    </location>
</feature>
<accession>A0ABX2T7U7</accession>
<comment type="caution">
    <text evidence="8">The sequence shown here is derived from an EMBL/GenBank/DDBJ whole genome shotgun (WGS) entry which is preliminary data.</text>
</comment>
<keyword evidence="3 6" id="KW-0812">Transmembrane</keyword>
<sequence length="401" mass="42523">MRTAVWLGLRDLLHDRAGFATQVLALVAVLVPLLVLYSLRVGVIGSLVAQLSEDPRNRQIAVTRQGHFPPSFFDELRRDGRVGFVVGHASPIAREVAFTKAVQGVAPRAEGIVLGSGPGDPLLGRRLTAPGRFQAVLTRALATRLDAAVGDRVVLGALRTIDGRDEELALPLTVTGIMDPALWEGEGALLADETLAAVEQWRDGTAVPAFGWTGVESAVPFAYRNFRLYARDLPALRSLHLELTAGGLSVSAPRLKEFENIMGLNSALGLIFGIIATAGGIGFLLSFGATLWGNVERKRQALCVLRLHGLLRRDAALFPVAQAVAVVTIGWGLAWLLLAVAAEALNRSLAGSIRVDGAISRLDPHQLGIAFAATVAVGLLASTAAAWRVTRIEPGEGIHGL</sequence>
<evidence type="ECO:0000256" key="5">
    <source>
        <dbReference type="ARBA" id="ARBA00023136"/>
    </source>
</evidence>
<reference evidence="8 9" key="1">
    <citation type="submission" date="2020-05" db="EMBL/GenBank/DDBJ databases">
        <title>Azospirillum oleiclasticum sp. nov, a nitrogen-fixing and heavy crude oil-emulsifying bacterium isolated from the crude oil of Yumen Oilfield.</title>
        <authorList>
            <person name="Wu D."/>
            <person name="Cai M."/>
            <person name="Zhang X."/>
        </authorList>
    </citation>
    <scope>NUCLEOTIDE SEQUENCE [LARGE SCALE GENOMIC DNA]</scope>
    <source>
        <strain evidence="8 9">ROY-1-1-2</strain>
    </source>
</reference>
<feature type="domain" description="ABC3 transporter permease C-terminal" evidence="7">
    <location>
        <begin position="282"/>
        <end position="394"/>
    </location>
</feature>
<feature type="transmembrane region" description="Helical" evidence="6">
    <location>
        <begin position="264"/>
        <end position="289"/>
    </location>
</feature>
<evidence type="ECO:0000256" key="1">
    <source>
        <dbReference type="ARBA" id="ARBA00004651"/>
    </source>
</evidence>
<proteinExistence type="predicted"/>
<gene>
    <name evidence="8" type="ORF">HND93_11730</name>
</gene>
<evidence type="ECO:0000256" key="3">
    <source>
        <dbReference type="ARBA" id="ARBA00022692"/>
    </source>
</evidence>
<protein>
    <recommendedName>
        <fullName evidence="7">ABC3 transporter permease C-terminal domain-containing protein</fullName>
    </recommendedName>
</protein>
<name>A0ABX2T7U7_9PROT</name>
<evidence type="ECO:0000256" key="4">
    <source>
        <dbReference type="ARBA" id="ARBA00022989"/>
    </source>
</evidence>
<keyword evidence="4 6" id="KW-1133">Transmembrane helix</keyword>
<evidence type="ECO:0000313" key="9">
    <source>
        <dbReference type="Proteomes" id="UP000584642"/>
    </source>
</evidence>
<keyword evidence="9" id="KW-1185">Reference proteome</keyword>
<evidence type="ECO:0000259" key="7">
    <source>
        <dbReference type="Pfam" id="PF02687"/>
    </source>
</evidence>
<feature type="transmembrane region" description="Helical" evidence="6">
    <location>
        <begin position="367"/>
        <end position="387"/>
    </location>
</feature>
<dbReference type="Pfam" id="PF02687">
    <property type="entry name" value="FtsX"/>
    <property type="match status" value="1"/>
</dbReference>
<feature type="transmembrane region" description="Helical" evidence="6">
    <location>
        <begin position="320"/>
        <end position="346"/>
    </location>
</feature>
<evidence type="ECO:0000313" key="8">
    <source>
        <dbReference type="EMBL" id="NYZ20385.1"/>
    </source>
</evidence>
<organism evidence="8 9">
    <name type="scientific">Azospirillum oleiclasticum</name>
    <dbReference type="NCBI Taxonomy" id="2735135"/>
    <lineage>
        <taxon>Bacteria</taxon>
        <taxon>Pseudomonadati</taxon>
        <taxon>Pseudomonadota</taxon>
        <taxon>Alphaproteobacteria</taxon>
        <taxon>Rhodospirillales</taxon>
        <taxon>Azospirillaceae</taxon>
        <taxon>Azospirillum</taxon>
    </lineage>
</organism>
<dbReference type="RefSeq" id="WP_180282137.1">
    <property type="nucleotide sequence ID" value="NZ_JABFDB010000006.1"/>
</dbReference>
<keyword evidence="5 6" id="KW-0472">Membrane</keyword>
<comment type="subcellular location">
    <subcellularLocation>
        <location evidence="1">Cell membrane</location>
        <topology evidence="1">Multi-pass membrane protein</topology>
    </subcellularLocation>
</comment>